<dbReference type="AlphaFoldDB" id="A0A5M9WIB2"/>
<evidence type="ECO:0000313" key="4">
    <source>
        <dbReference type="Proteomes" id="UP000323664"/>
    </source>
</evidence>
<evidence type="ECO:0000313" key="3">
    <source>
        <dbReference type="EMBL" id="KAA8782233.1"/>
    </source>
</evidence>
<dbReference type="Gene3D" id="2.40.10.10">
    <property type="entry name" value="Trypsin-like serine proteases"/>
    <property type="match status" value="2"/>
</dbReference>
<protein>
    <submittedName>
        <fullName evidence="3">Trypsin-like peptidase domain-containing protein</fullName>
    </submittedName>
</protein>
<dbReference type="EMBL" id="RIAS01000001">
    <property type="protein sequence ID" value="KAA8782233.1"/>
    <property type="molecule type" value="Genomic_DNA"/>
</dbReference>
<reference evidence="3 4" key="1">
    <citation type="journal article" date="2019" name="J. Ind. Microbiol. Biotechnol.">
        <title>Paenibacillus amylolyticus 27C64 has a diverse set of carbohydrate-active enzymes and complete pectin deconstruction system.</title>
        <authorList>
            <person name="Keggi C."/>
            <person name="Doran-Peterson J."/>
        </authorList>
    </citation>
    <scope>NUCLEOTIDE SEQUENCE [LARGE SCALE GENOMIC DNA]</scope>
    <source>
        <strain evidence="3 4">27C64</strain>
    </source>
</reference>
<dbReference type="InterPro" id="IPR009003">
    <property type="entry name" value="Peptidase_S1_PA"/>
</dbReference>
<comment type="caution">
    <text evidence="3">The sequence shown here is derived from an EMBL/GenBank/DDBJ whole genome shotgun (WGS) entry which is preliminary data.</text>
</comment>
<dbReference type="SUPFAM" id="SSF50494">
    <property type="entry name" value="Trypsin-like serine proteases"/>
    <property type="match status" value="1"/>
</dbReference>
<dbReference type="OrthoDB" id="9766361at2"/>
<dbReference type="PANTHER" id="PTHR43019:SF23">
    <property type="entry name" value="PROTEASE DO-LIKE 5, CHLOROPLASTIC"/>
    <property type="match status" value="1"/>
</dbReference>
<keyword evidence="2" id="KW-0732">Signal</keyword>
<dbReference type="PANTHER" id="PTHR43019">
    <property type="entry name" value="SERINE ENDOPROTEASE DEGS"/>
    <property type="match status" value="1"/>
</dbReference>
<proteinExistence type="predicted"/>
<keyword evidence="1" id="KW-0645">Protease</keyword>
<dbReference type="RefSeq" id="WP_123062203.1">
    <property type="nucleotide sequence ID" value="NZ_RIAS01000001.1"/>
</dbReference>
<dbReference type="Proteomes" id="UP000323664">
    <property type="component" value="Unassembled WGS sequence"/>
</dbReference>
<dbReference type="Pfam" id="PF13365">
    <property type="entry name" value="Trypsin_2"/>
    <property type="match status" value="1"/>
</dbReference>
<accession>A0A5M9WIB2</accession>
<feature type="chain" id="PRO_5039488111" evidence="2">
    <location>
        <begin position="32"/>
        <end position="273"/>
    </location>
</feature>
<keyword evidence="1" id="KW-0720">Serine protease</keyword>
<keyword evidence="1" id="KW-0378">Hydrolase</keyword>
<dbReference type="InterPro" id="IPR043504">
    <property type="entry name" value="Peptidase_S1_PA_chymotrypsin"/>
</dbReference>
<evidence type="ECO:0000256" key="2">
    <source>
        <dbReference type="SAM" id="SignalP"/>
    </source>
</evidence>
<dbReference type="GO" id="GO:0008236">
    <property type="term" value="F:serine-type peptidase activity"/>
    <property type="evidence" value="ECO:0007669"/>
    <property type="project" value="UniProtKB-KW"/>
</dbReference>
<evidence type="ECO:0000256" key="1">
    <source>
        <dbReference type="ARBA" id="ARBA00022825"/>
    </source>
</evidence>
<feature type="signal peptide" evidence="2">
    <location>
        <begin position="1"/>
        <end position="31"/>
    </location>
</feature>
<organism evidence="3 4">
    <name type="scientific">Paenibacillus amylolyticus</name>
    <dbReference type="NCBI Taxonomy" id="1451"/>
    <lineage>
        <taxon>Bacteria</taxon>
        <taxon>Bacillati</taxon>
        <taxon>Bacillota</taxon>
        <taxon>Bacilli</taxon>
        <taxon>Bacillales</taxon>
        <taxon>Paenibacillaceae</taxon>
        <taxon>Paenibacillus</taxon>
    </lineage>
</organism>
<gene>
    <name evidence="3" type="ORF">EC604_00040</name>
</gene>
<sequence>MQKSWKRMLRYGLTSMLAITMLAGPTGFAGAQAEQTIHFTGNFDKALRAQMAITADSFPVVNVRLIKANEPDMVYYDVGTSILISKDKVLTNYHVVQEFAELSGGDKGTLTVASPGALNQAVKAKIIKSDPVTDMALLKLDKPIDAEPVKFADARDNQVVYTIGFPKNPSGDLVILDDDFPSTYNTIAKSRVFSSLAADVSGKVGIGSIVKAMAQGNSGGPVLDQNKQVIGMMTFVYGGRTYFISSKTLQTFVKEATTAPAKKPVVVTGKVSN</sequence>
<name>A0A5M9WIB2_PAEAM</name>